<evidence type="ECO:0000256" key="1">
    <source>
        <dbReference type="SAM" id="SignalP"/>
    </source>
</evidence>
<feature type="signal peptide" evidence="1">
    <location>
        <begin position="1"/>
        <end position="21"/>
    </location>
</feature>
<comment type="caution">
    <text evidence="2">The sequence shown here is derived from an EMBL/GenBank/DDBJ whole genome shotgun (WGS) entry which is preliminary data.</text>
</comment>
<dbReference type="EMBL" id="JAIZAY010000010">
    <property type="protein sequence ID" value="KAJ8035307.1"/>
    <property type="molecule type" value="Genomic_DNA"/>
</dbReference>
<keyword evidence="3" id="KW-1185">Reference proteome</keyword>
<protein>
    <submittedName>
        <fullName evidence="2">Uncharacterized protein</fullName>
    </submittedName>
</protein>
<organism evidence="2 3">
    <name type="scientific">Holothuria leucospilota</name>
    <name type="common">Black long sea cucumber</name>
    <name type="synonym">Mertensiothuria leucospilota</name>
    <dbReference type="NCBI Taxonomy" id="206669"/>
    <lineage>
        <taxon>Eukaryota</taxon>
        <taxon>Metazoa</taxon>
        <taxon>Echinodermata</taxon>
        <taxon>Eleutherozoa</taxon>
        <taxon>Echinozoa</taxon>
        <taxon>Holothuroidea</taxon>
        <taxon>Aspidochirotacea</taxon>
        <taxon>Aspidochirotida</taxon>
        <taxon>Holothuriidae</taxon>
        <taxon>Holothuria</taxon>
    </lineage>
</organism>
<reference evidence="2" key="1">
    <citation type="submission" date="2021-10" db="EMBL/GenBank/DDBJ databases">
        <title>Tropical sea cucumber genome reveals ecological adaptation and Cuvierian tubules defense mechanism.</title>
        <authorList>
            <person name="Chen T."/>
        </authorList>
    </citation>
    <scope>NUCLEOTIDE SEQUENCE</scope>
    <source>
        <strain evidence="2">Nanhai2018</strain>
        <tissue evidence="2">Muscle</tissue>
    </source>
</reference>
<gene>
    <name evidence="2" type="ORF">HOLleu_22488</name>
</gene>
<sequence>MDSKTVYLIFAFAFAIAMVTAYTNNAGQKPSTEILDEMQKDIDELFSTINQPRKRSKNRATYYESCPDSHCICAYTEKGGDVLYEKCNL</sequence>
<dbReference type="Proteomes" id="UP001152320">
    <property type="component" value="Chromosome 10"/>
</dbReference>
<feature type="chain" id="PRO_5040394216" evidence="1">
    <location>
        <begin position="22"/>
        <end position="89"/>
    </location>
</feature>
<evidence type="ECO:0000313" key="2">
    <source>
        <dbReference type="EMBL" id="KAJ8035307.1"/>
    </source>
</evidence>
<dbReference type="AlphaFoldDB" id="A0A9Q1H4N6"/>
<accession>A0A9Q1H4N6</accession>
<proteinExistence type="predicted"/>
<name>A0A9Q1H4N6_HOLLE</name>
<evidence type="ECO:0000313" key="3">
    <source>
        <dbReference type="Proteomes" id="UP001152320"/>
    </source>
</evidence>
<keyword evidence="1" id="KW-0732">Signal</keyword>